<sequence length="269" mass="30031">MRKIFSILVTFFIVLVMLSGCGTSKTKSPKDDSLSRIKEKGKIIVGLDDNFPPMGFRDKNNEIAGFDIDLAKEAAKRMGLNVEFKPVEWDGIILSLKNKDIDVIWNGLTITDKRKEAIGFTDAYLKNKQIIVVLSGSDIKTKKDLGGKIVGVQMGSSSEEALESDKETLKTLKQVRKYSNNTEALLDLKSGRLQAVVVDEVVGRYYISKMPNVYKILKEDFGAEEYGVGFRKEDKSFGQALDEALKAIKQDGTAEKLSKKWFGESIIEK</sequence>
<evidence type="ECO:0000256" key="1">
    <source>
        <dbReference type="ARBA" id="ARBA00004141"/>
    </source>
</evidence>
<evidence type="ECO:0000313" key="18">
    <source>
        <dbReference type="EMBL" id="KYH34280.1"/>
    </source>
</evidence>
<dbReference type="Proteomes" id="UP000075531">
    <property type="component" value="Unassembled WGS sequence"/>
</dbReference>
<evidence type="ECO:0000259" key="16">
    <source>
        <dbReference type="SMART" id="SM00079"/>
    </source>
</evidence>
<dbReference type="SMART" id="SM00918">
    <property type="entry name" value="Lig_chan-Glu_bd"/>
    <property type="match status" value="1"/>
</dbReference>
<keyword evidence="6" id="KW-0732">Signal</keyword>
<proteinExistence type="inferred from homology"/>
<dbReference type="EMBL" id="LTBA01000020">
    <property type="protein sequence ID" value="KYH34280.1"/>
    <property type="molecule type" value="Genomic_DNA"/>
</dbReference>
<accession>A0A151B3A9</accession>
<evidence type="ECO:0000256" key="7">
    <source>
        <dbReference type="ARBA" id="ARBA00022989"/>
    </source>
</evidence>
<evidence type="ECO:0000256" key="10">
    <source>
        <dbReference type="ARBA" id="ARBA00023170"/>
    </source>
</evidence>
<reference evidence="18 19" key="1">
    <citation type="submission" date="2016-02" db="EMBL/GenBank/DDBJ databases">
        <title>Genome sequence of Clostridium tepidiprofundi DSM 19306.</title>
        <authorList>
            <person name="Poehlein A."/>
            <person name="Daniel R."/>
        </authorList>
    </citation>
    <scope>NUCLEOTIDE SEQUENCE [LARGE SCALE GENOMIC DNA]</scope>
    <source>
        <strain evidence="18 19">DSM 19306</strain>
    </source>
</reference>
<dbReference type="SMART" id="SM00062">
    <property type="entry name" value="PBPb"/>
    <property type="match status" value="1"/>
</dbReference>
<evidence type="ECO:0000256" key="11">
    <source>
        <dbReference type="ARBA" id="ARBA00023180"/>
    </source>
</evidence>
<evidence type="ECO:0000259" key="15">
    <source>
        <dbReference type="SMART" id="SM00062"/>
    </source>
</evidence>
<dbReference type="PROSITE" id="PS51257">
    <property type="entry name" value="PROKAR_LIPOPROTEIN"/>
    <property type="match status" value="1"/>
</dbReference>
<evidence type="ECO:0000256" key="6">
    <source>
        <dbReference type="ARBA" id="ARBA00022729"/>
    </source>
</evidence>
<dbReference type="SUPFAM" id="SSF53850">
    <property type="entry name" value="Periplasmic binding protein-like II"/>
    <property type="match status" value="1"/>
</dbReference>
<keyword evidence="13" id="KW-0407">Ion channel</keyword>
<dbReference type="PANTHER" id="PTHR35936">
    <property type="entry name" value="MEMBRANE-BOUND LYTIC MUREIN TRANSGLYCOSYLASE F"/>
    <property type="match status" value="1"/>
</dbReference>
<evidence type="ECO:0000256" key="12">
    <source>
        <dbReference type="ARBA" id="ARBA00023286"/>
    </source>
</evidence>
<evidence type="ECO:0000256" key="13">
    <source>
        <dbReference type="ARBA" id="ARBA00023303"/>
    </source>
</evidence>
<dbReference type="InterPro" id="IPR001320">
    <property type="entry name" value="Iontro_rcpt_C"/>
</dbReference>
<dbReference type="PROSITE" id="PS01039">
    <property type="entry name" value="SBP_BACTERIAL_3"/>
    <property type="match status" value="1"/>
</dbReference>
<evidence type="ECO:0000256" key="4">
    <source>
        <dbReference type="ARBA" id="ARBA00022448"/>
    </source>
</evidence>
<feature type="domain" description="Solute-binding protein family 3/N-terminal" evidence="15">
    <location>
        <begin position="42"/>
        <end position="265"/>
    </location>
</feature>
<keyword evidence="9" id="KW-0472">Membrane</keyword>
<comment type="caution">
    <text evidence="18">The sequence shown here is derived from an EMBL/GenBank/DDBJ whole genome shotgun (WGS) entry which is preliminary data.</text>
</comment>
<dbReference type="CDD" id="cd00996">
    <property type="entry name" value="PBP2_AatB_like"/>
    <property type="match status" value="1"/>
</dbReference>
<evidence type="ECO:0000256" key="8">
    <source>
        <dbReference type="ARBA" id="ARBA00023065"/>
    </source>
</evidence>
<dbReference type="Pfam" id="PF00497">
    <property type="entry name" value="SBP_bac_3"/>
    <property type="match status" value="1"/>
</dbReference>
<dbReference type="OrthoDB" id="9775197at2"/>
<feature type="domain" description="Ionotropic glutamate receptor C-terminal" evidence="16">
    <location>
        <begin position="42"/>
        <end position="264"/>
    </location>
</feature>
<keyword evidence="7" id="KW-1133">Transmembrane helix</keyword>
<evidence type="ECO:0000259" key="17">
    <source>
        <dbReference type="SMART" id="SM00918"/>
    </source>
</evidence>
<dbReference type="InterPro" id="IPR001638">
    <property type="entry name" value="Solute-binding_3/MltF_N"/>
</dbReference>
<dbReference type="InterPro" id="IPR019594">
    <property type="entry name" value="Glu/Gly-bd"/>
</dbReference>
<dbReference type="SMART" id="SM00079">
    <property type="entry name" value="PBPe"/>
    <property type="match status" value="1"/>
</dbReference>
<keyword evidence="10" id="KW-0675">Receptor</keyword>
<keyword evidence="8" id="KW-0406">Ion transport</keyword>
<keyword evidence="4" id="KW-0813">Transport</keyword>
<keyword evidence="19" id="KW-1185">Reference proteome</keyword>
<dbReference type="GO" id="GO:0015276">
    <property type="term" value="F:ligand-gated monoatomic ion channel activity"/>
    <property type="evidence" value="ECO:0007669"/>
    <property type="project" value="InterPro"/>
</dbReference>
<gene>
    <name evidence="18" type="primary">fliY</name>
    <name evidence="18" type="ORF">CLTEP_17790</name>
</gene>
<evidence type="ECO:0000256" key="2">
    <source>
        <dbReference type="ARBA" id="ARBA00004196"/>
    </source>
</evidence>
<comment type="subcellular location">
    <subcellularLocation>
        <location evidence="2">Cell envelope</location>
    </subcellularLocation>
    <subcellularLocation>
        <location evidence="1">Membrane</location>
        <topology evidence="1">Multi-pass membrane protein</topology>
    </subcellularLocation>
</comment>
<evidence type="ECO:0000256" key="14">
    <source>
        <dbReference type="RuleBase" id="RU003744"/>
    </source>
</evidence>
<evidence type="ECO:0000313" key="19">
    <source>
        <dbReference type="Proteomes" id="UP000075531"/>
    </source>
</evidence>
<comment type="similarity">
    <text evidence="3 14">Belongs to the bacterial solute-binding protein 3 family.</text>
</comment>
<feature type="domain" description="Ionotropic glutamate receptor L-glutamate and glycine-binding" evidence="17">
    <location>
        <begin position="53"/>
        <end position="98"/>
    </location>
</feature>
<organism evidence="18 19">
    <name type="scientific">Clostridium tepidiprofundi DSM 19306</name>
    <dbReference type="NCBI Taxonomy" id="1121338"/>
    <lineage>
        <taxon>Bacteria</taxon>
        <taxon>Bacillati</taxon>
        <taxon>Bacillota</taxon>
        <taxon>Clostridia</taxon>
        <taxon>Eubacteriales</taxon>
        <taxon>Clostridiaceae</taxon>
        <taxon>Clostridium</taxon>
    </lineage>
</organism>
<dbReference type="InterPro" id="IPR018313">
    <property type="entry name" value="SBP_3_CS"/>
</dbReference>
<evidence type="ECO:0000256" key="5">
    <source>
        <dbReference type="ARBA" id="ARBA00022692"/>
    </source>
</evidence>
<dbReference type="PANTHER" id="PTHR35936:SF34">
    <property type="entry name" value="ABC TRANSPORTER EXTRACELLULAR-BINDING PROTEIN YCKB-RELATED"/>
    <property type="match status" value="1"/>
</dbReference>
<keyword evidence="12" id="KW-1071">Ligand-gated ion channel</keyword>
<evidence type="ECO:0000256" key="3">
    <source>
        <dbReference type="ARBA" id="ARBA00010333"/>
    </source>
</evidence>
<protein>
    <submittedName>
        <fullName evidence="18">Cystine-binding periplasmic protein</fullName>
    </submittedName>
</protein>
<dbReference type="RefSeq" id="WP_066825565.1">
    <property type="nucleotide sequence ID" value="NZ_LTBA01000020.1"/>
</dbReference>
<evidence type="ECO:0000256" key="9">
    <source>
        <dbReference type="ARBA" id="ARBA00023136"/>
    </source>
</evidence>
<name>A0A151B3A9_9CLOT</name>
<dbReference type="Gene3D" id="3.40.190.10">
    <property type="entry name" value="Periplasmic binding protein-like II"/>
    <property type="match status" value="2"/>
</dbReference>
<keyword evidence="5" id="KW-0812">Transmembrane</keyword>
<dbReference type="STRING" id="1121338.CLTEP_17790"/>
<dbReference type="GO" id="GO:0030313">
    <property type="term" value="C:cell envelope"/>
    <property type="evidence" value="ECO:0007669"/>
    <property type="project" value="UniProtKB-SubCell"/>
</dbReference>
<dbReference type="GO" id="GO:0016020">
    <property type="term" value="C:membrane"/>
    <property type="evidence" value="ECO:0007669"/>
    <property type="project" value="UniProtKB-SubCell"/>
</dbReference>
<dbReference type="PATRIC" id="fig|1121338.3.peg.1820"/>
<dbReference type="AlphaFoldDB" id="A0A151B3A9"/>
<keyword evidence="11" id="KW-0325">Glycoprotein</keyword>